<organism evidence="4 5">
    <name type="scientific">Ligilactobacillus apodemi DSM 16634 = JCM 16172</name>
    <dbReference type="NCBI Taxonomy" id="1423724"/>
    <lineage>
        <taxon>Bacteria</taxon>
        <taxon>Bacillati</taxon>
        <taxon>Bacillota</taxon>
        <taxon>Bacilli</taxon>
        <taxon>Lactobacillales</taxon>
        <taxon>Lactobacillaceae</taxon>
        <taxon>Ligilactobacillus</taxon>
    </lineage>
</organism>
<evidence type="ECO:0008006" key="6">
    <source>
        <dbReference type="Google" id="ProtNLM"/>
    </source>
</evidence>
<keyword evidence="1" id="KW-0175">Coiled coil</keyword>
<keyword evidence="5" id="KW-1185">Reference proteome</keyword>
<feature type="signal peptide" evidence="3">
    <location>
        <begin position="1"/>
        <end position="21"/>
    </location>
</feature>
<feature type="compositionally biased region" description="Basic and acidic residues" evidence="2">
    <location>
        <begin position="136"/>
        <end position="149"/>
    </location>
</feature>
<evidence type="ECO:0000256" key="3">
    <source>
        <dbReference type="SAM" id="SignalP"/>
    </source>
</evidence>
<comment type="caution">
    <text evidence="4">The sequence shown here is derived from an EMBL/GenBank/DDBJ whole genome shotgun (WGS) entry which is preliminary data.</text>
</comment>
<name>A0A0R1TY46_9LACO</name>
<dbReference type="eggNOG" id="ENOG50309VE">
    <property type="taxonomic scope" value="Bacteria"/>
</dbReference>
<evidence type="ECO:0000313" key="4">
    <source>
        <dbReference type="EMBL" id="KRL86108.1"/>
    </source>
</evidence>
<proteinExistence type="predicted"/>
<feature type="coiled-coil region" evidence="1">
    <location>
        <begin position="89"/>
        <end position="116"/>
    </location>
</feature>
<gene>
    <name evidence="4" type="ORF">FC32_GL001962</name>
</gene>
<dbReference type="RefSeq" id="WP_025087633.1">
    <property type="nucleotide sequence ID" value="NZ_AZFT01000031.1"/>
</dbReference>
<sequence>MGKKLLFSLGAVVAGAGVAYAASKKLTSEQKDKLAMKVDEAVLNGREKALKYNDYLQQFLEENGIDDLKDKIMTRADELKNEQAVQDALDSLKQATSDLKERLETTKDKFDDLVDEETPEDWNDDIVIDGRSAFGEAKDQKEQTYEKPTETFYPRNK</sequence>
<reference evidence="4 5" key="1">
    <citation type="journal article" date="2015" name="Genome Announc.">
        <title>Expanding the biotechnology potential of lactobacilli through comparative genomics of 213 strains and associated genera.</title>
        <authorList>
            <person name="Sun Z."/>
            <person name="Harris H.M."/>
            <person name="McCann A."/>
            <person name="Guo C."/>
            <person name="Argimon S."/>
            <person name="Zhang W."/>
            <person name="Yang X."/>
            <person name="Jeffery I.B."/>
            <person name="Cooney J.C."/>
            <person name="Kagawa T.F."/>
            <person name="Liu W."/>
            <person name="Song Y."/>
            <person name="Salvetti E."/>
            <person name="Wrobel A."/>
            <person name="Rasinkangas P."/>
            <person name="Parkhill J."/>
            <person name="Rea M.C."/>
            <person name="O'Sullivan O."/>
            <person name="Ritari J."/>
            <person name="Douillard F.P."/>
            <person name="Paul Ross R."/>
            <person name="Yang R."/>
            <person name="Briner A.E."/>
            <person name="Felis G.E."/>
            <person name="de Vos W.M."/>
            <person name="Barrangou R."/>
            <person name="Klaenhammer T.R."/>
            <person name="Caufield P.W."/>
            <person name="Cui Y."/>
            <person name="Zhang H."/>
            <person name="O'Toole P.W."/>
        </authorList>
    </citation>
    <scope>NUCLEOTIDE SEQUENCE [LARGE SCALE GENOMIC DNA]</scope>
    <source>
        <strain evidence="4 5">DSM 16634</strain>
    </source>
</reference>
<feature type="region of interest" description="Disordered" evidence="2">
    <location>
        <begin position="134"/>
        <end position="157"/>
    </location>
</feature>
<evidence type="ECO:0000256" key="2">
    <source>
        <dbReference type="SAM" id="MobiDB-lite"/>
    </source>
</evidence>
<dbReference type="STRING" id="1423724.FC32_GL001962"/>
<evidence type="ECO:0000256" key="1">
    <source>
        <dbReference type="SAM" id="Coils"/>
    </source>
</evidence>
<dbReference type="Proteomes" id="UP000051324">
    <property type="component" value="Unassembled WGS sequence"/>
</dbReference>
<accession>A0A0R1TY46</accession>
<dbReference type="OrthoDB" id="2295849at2"/>
<feature type="chain" id="PRO_5006411424" description="General stress protein" evidence="3">
    <location>
        <begin position="22"/>
        <end position="157"/>
    </location>
</feature>
<dbReference type="AlphaFoldDB" id="A0A0R1TY46"/>
<protein>
    <recommendedName>
        <fullName evidence="6">General stress protein</fullName>
    </recommendedName>
</protein>
<dbReference type="EMBL" id="AZFT01000031">
    <property type="protein sequence ID" value="KRL86108.1"/>
    <property type="molecule type" value="Genomic_DNA"/>
</dbReference>
<keyword evidence="3" id="KW-0732">Signal</keyword>
<dbReference type="PATRIC" id="fig|1423724.4.peg.2046"/>
<evidence type="ECO:0000313" key="5">
    <source>
        <dbReference type="Proteomes" id="UP000051324"/>
    </source>
</evidence>